<gene>
    <name evidence="6" type="ORF">BAY60_24815</name>
</gene>
<dbReference type="GO" id="GO:0043916">
    <property type="term" value="F:DNA-7-methylguanine glycosylase activity"/>
    <property type="evidence" value="ECO:0007669"/>
    <property type="project" value="TreeGrafter"/>
</dbReference>
<dbReference type="PANTHER" id="PTHR43003">
    <property type="entry name" value="DNA-3-METHYLADENINE GLYCOSYLASE"/>
    <property type="match status" value="1"/>
</dbReference>
<dbReference type="InterPro" id="IPR051912">
    <property type="entry name" value="Alkylbase_DNA_Glycosylase/TA"/>
</dbReference>
<dbReference type="Gene3D" id="1.10.340.30">
    <property type="entry name" value="Hypothetical protein, domain 2"/>
    <property type="match status" value="1"/>
</dbReference>
<dbReference type="GO" id="GO:0008725">
    <property type="term" value="F:DNA-3-methyladenine glycosylase activity"/>
    <property type="evidence" value="ECO:0007669"/>
    <property type="project" value="TreeGrafter"/>
</dbReference>
<dbReference type="AlphaFoldDB" id="A0A2V4AMC5"/>
<evidence type="ECO:0000313" key="6">
    <source>
        <dbReference type="EMBL" id="PXY20749.1"/>
    </source>
</evidence>
<evidence type="ECO:0000256" key="1">
    <source>
        <dbReference type="ARBA" id="ARBA00000086"/>
    </source>
</evidence>
<dbReference type="PANTHER" id="PTHR43003:SF13">
    <property type="entry name" value="DNA-3-METHYLADENINE GLYCOSYLASE 2"/>
    <property type="match status" value="1"/>
</dbReference>
<dbReference type="GO" id="GO:0005737">
    <property type="term" value="C:cytoplasm"/>
    <property type="evidence" value="ECO:0007669"/>
    <property type="project" value="TreeGrafter"/>
</dbReference>
<protein>
    <recommendedName>
        <fullName evidence="2">DNA-3-methyladenine glycosylase II</fullName>
        <ecNumber evidence="2">3.2.2.21</ecNumber>
    </recommendedName>
</protein>
<evidence type="ECO:0000256" key="2">
    <source>
        <dbReference type="ARBA" id="ARBA00012000"/>
    </source>
</evidence>
<evidence type="ECO:0000256" key="3">
    <source>
        <dbReference type="ARBA" id="ARBA00022763"/>
    </source>
</evidence>
<comment type="caution">
    <text evidence="6">The sequence shown here is derived from an EMBL/GenBank/DDBJ whole genome shotgun (WGS) entry which is preliminary data.</text>
</comment>
<evidence type="ECO:0000259" key="5">
    <source>
        <dbReference type="SMART" id="SM00478"/>
    </source>
</evidence>
<dbReference type="SUPFAM" id="SSF48150">
    <property type="entry name" value="DNA-glycosylase"/>
    <property type="match status" value="1"/>
</dbReference>
<dbReference type="GO" id="GO:0006285">
    <property type="term" value="P:base-excision repair, AP site formation"/>
    <property type="evidence" value="ECO:0007669"/>
    <property type="project" value="TreeGrafter"/>
</dbReference>
<keyword evidence="3" id="KW-0227">DNA damage</keyword>
<proteinExistence type="predicted"/>
<dbReference type="Gene3D" id="1.10.1670.40">
    <property type="match status" value="1"/>
</dbReference>
<dbReference type="EMBL" id="MASW01000006">
    <property type="protein sequence ID" value="PXY20749.1"/>
    <property type="molecule type" value="Genomic_DNA"/>
</dbReference>
<dbReference type="Proteomes" id="UP000249915">
    <property type="component" value="Unassembled WGS sequence"/>
</dbReference>
<organism evidence="6 7">
    <name type="scientific">Prauserella muralis</name>
    <dbReference type="NCBI Taxonomy" id="588067"/>
    <lineage>
        <taxon>Bacteria</taxon>
        <taxon>Bacillati</taxon>
        <taxon>Actinomycetota</taxon>
        <taxon>Actinomycetes</taxon>
        <taxon>Pseudonocardiales</taxon>
        <taxon>Pseudonocardiaceae</taxon>
        <taxon>Prauserella</taxon>
    </lineage>
</organism>
<dbReference type="SMART" id="SM00478">
    <property type="entry name" value="ENDO3c"/>
    <property type="match status" value="1"/>
</dbReference>
<dbReference type="InterPro" id="IPR011257">
    <property type="entry name" value="DNA_glycosylase"/>
</dbReference>
<evidence type="ECO:0000256" key="4">
    <source>
        <dbReference type="ARBA" id="ARBA00023204"/>
    </source>
</evidence>
<keyword evidence="7" id="KW-1185">Reference proteome</keyword>
<comment type="catalytic activity">
    <reaction evidence="1">
        <text>Hydrolysis of alkylated DNA, releasing 3-methyladenine, 3-methylguanine, 7-methylguanine and 7-methyladenine.</text>
        <dbReference type="EC" id="3.2.2.21"/>
    </reaction>
</comment>
<name>A0A2V4AMC5_9PSEU</name>
<dbReference type="GO" id="GO:0032993">
    <property type="term" value="C:protein-DNA complex"/>
    <property type="evidence" value="ECO:0007669"/>
    <property type="project" value="TreeGrafter"/>
</dbReference>
<evidence type="ECO:0000313" key="7">
    <source>
        <dbReference type="Proteomes" id="UP000249915"/>
    </source>
</evidence>
<dbReference type="GO" id="GO:0032131">
    <property type="term" value="F:alkylated DNA binding"/>
    <property type="evidence" value="ECO:0007669"/>
    <property type="project" value="TreeGrafter"/>
</dbReference>
<dbReference type="EC" id="3.2.2.21" evidence="2"/>
<accession>A0A2V4AMC5</accession>
<feature type="domain" description="HhH-GPD" evidence="5">
    <location>
        <begin position="136"/>
        <end position="293"/>
    </location>
</feature>
<keyword evidence="4" id="KW-0234">DNA repair</keyword>
<dbReference type="InterPro" id="IPR003265">
    <property type="entry name" value="HhH-GPD_domain"/>
</dbReference>
<sequence>MGISFANRCVTEDIEVQGAFDLAACAGFTSGSVSAAHDGSPVLRLAFPVDGSWASVGALVRQRAPDVVSVEVSAPPGPARAAVTQVRRVLSLDLDGVAFAAVAEADPVVGWLWRRHPGLRPVLFGSPYEAACWAVVCHRLRIAQAARLTGRLIERYGVPVEVSGVVLPAFPAPGALRDLDRATGLSDAKLRRLEAIGRAALDGALDAGLLRSMTREDALAHVRQLPGIGPFSAELVVARGAGHPDLFPREEVRLHTEMACRYGVRDPGELEHIAQGWQPYRSWVAFLLRASRELRTGERAGGRLRPSEGG</sequence>
<reference evidence="6 7" key="1">
    <citation type="submission" date="2016-07" db="EMBL/GenBank/DDBJ databases">
        <title>Draft genome sequence of Prauserella muralis DSM 45305, isolated from a mould-covered wall in an indoor environment.</title>
        <authorList>
            <person name="Ruckert C."/>
            <person name="Albersmeier A."/>
            <person name="Jiang C.-L."/>
            <person name="Jiang Y."/>
            <person name="Kalinowski J."/>
            <person name="Schneider O."/>
            <person name="Winkler A."/>
            <person name="Zotchev S.B."/>
        </authorList>
    </citation>
    <scope>NUCLEOTIDE SEQUENCE [LARGE SCALE GENOMIC DNA]</scope>
    <source>
        <strain evidence="6 7">DSM 45305</strain>
    </source>
</reference>
<dbReference type="GO" id="GO:0006307">
    <property type="term" value="P:DNA alkylation repair"/>
    <property type="evidence" value="ECO:0007669"/>
    <property type="project" value="TreeGrafter"/>
</dbReference>